<dbReference type="EMBL" id="JACGCI010000039">
    <property type="protein sequence ID" value="KAF6753470.1"/>
    <property type="molecule type" value="Genomic_DNA"/>
</dbReference>
<dbReference type="Proteomes" id="UP000521943">
    <property type="component" value="Unassembled WGS sequence"/>
</dbReference>
<keyword evidence="2 4" id="KW-0863">Zinc-finger</keyword>
<keyword evidence="9" id="KW-1185">Reference proteome</keyword>
<feature type="compositionally biased region" description="Acidic residues" evidence="6">
    <location>
        <begin position="224"/>
        <end position="235"/>
    </location>
</feature>
<dbReference type="PANTHER" id="PTHR25465:SF31">
    <property type="entry name" value="RING-TYPE DOMAIN-CONTAINING PROTEIN"/>
    <property type="match status" value="1"/>
</dbReference>
<dbReference type="Gene3D" id="3.30.40.10">
    <property type="entry name" value="Zinc/RING finger domain, C3HC4 (zinc finger)"/>
    <property type="match status" value="1"/>
</dbReference>
<dbReference type="Pfam" id="PF13445">
    <property type="entry name" value="zf-RING_UBOX"/>
    <property type="match status" value="1"/>
</dbReference>
<keyword evidence="5" id="KW-0175">Coiled coil</keyword>
<dbReference type="OrthoDB" id="6270329at2759"/>
<dbReference type="InterPro" id="IPR017907">
    <property type="entry name" value="Znf_RING_CS"/>
</dbReference>
<evidence type="ECO:0000256" key="3">
    <source>
        <dbReference type="ARBA" id="ARBA00022833"/>
    </source>
</evidence>
<name>A0A8H6M3R0_9AGAR</name>
<dbReference type="InterPro" id="IPR027370">
    <property type="entry name" value="Znf-RING_euk"/>
</dbReference>
<keyword evidence="3" id="KW-0862">Zinc</keyword>
<evidence type="ECO:0000313" key="8">
    <source>
        <dbReference type="EMBL" id="KAF6753470.1"/>
    </source>
</evidence>
<gene>
    <name evidence="8" type="ORF">DFP72DRAFT_1170900</name>
</gene>
<evidence type="ECO:0000259" key="7">
    <source>
        <dbReference type="PROSITE" id="PS50089"/>
    </source>
</evidence>
<feature type="coiled-coil region" evidence="5">
    <location>
        <begin position="93"/>
        <end position="127"/>
    </location>
</feature>
<sequence>MSASDIITDCSVCLQEYDDPASLPCGHVYCKKCITDVVNLQDEEDTNTGKCPECRREFNLLIPDSTHAPALFKPYLVSPVRPIYAPYVGRTTLSRLHDKIRELENKKRDLEERLADVDEEKVREMRERLALARKVGVEQRCILEKMKRDEEWRAERYRDAVKARAGLEKKVRKMKDENLRLKTCLRSPVGEVQHEIRVKKEEEDCTQVALGSCRKRRRYKLECESDCGDSSDGDSSDARPPPSPYRRTRSGRFVNASSPSLHAL</sequence>
<proteinExistence type="predicted"/>
<dbReference type="SUPFAM" id="SSF57850">
    <property type="entry name" value="RING/U-box"/>
    <property type="match status" value="1"/>
</dbReference>
<dbReference type="PROSITE" id="PS00518">
    <property type="entry name" value="ZF_RING_1"/>
    <property type="match status" value="1"/>
</dbReference>
<dbReference type="PROSITE" id="PS50089">
    <property type="entry name" value="ZF_RING_2"/>
    <property type="match status" value="1"/>
</dbReference>
<evidence type="ECO:0000256" key="2">
    <source>
        <dbReference type="ARBA" id="ARBA00022771"/>
    </source>
</evidence>
<protein>
    <recommendedName>
        <fullName evidence="7">RING-type domain-containing protein</fullName>
    </recommendedName>
</protein>
<feature type="compositionally biased region" description="Polar residues" evidence="6">
    <location>
        <begin position="255"/>
        <end position="264"/>
    </location>
</feature>
<dbReference type="GO" id="GO:0008270">
    <property type="term" value="F:zinc ion binding"/>
    <property type="evidence" value="ECO:0007669"/>
    <property type="project" value="UniProtKB-KW"/>
</dbReference>
<organism evidence="8 9">
    <name type="scientific">Ephemerocybe angulata</name>
    <dbReference type="NCBI Taxonomy" id="980116"/>
    <lineage>
        <taxon>Eukaryota</taxon>
        <taxon>Fungi</taxon>
        <taxon>Dikarya</taxon>
        <taxon>Basidiomycota</taxon>
        <taxon>Agaricomycotina</taxon>
        <taxon>Agaricomycetes</taxon>
        <taxon>Agaricomycetidae</taxon>
        <taxon>Agaricales</taxon>
        <taxon>Agaricineae</taxon>
        <taxon>Psathyrellaceae</taxon>
        <taxon>Ephemerocybe</taxon>
    </lineage>
</organism>
<keyword evidence="1" id="KW-0479">Metal-binding</keyword>
<dbReference type="AlphaFoldDB" id="A0A8H6M3R0"/>
<feature type="region of interest" description="Disordered" evidence="6">
    <location>
        <begin position="224"/>
        <end position="264"/>
    </location>
</feature>
<dbReference type="InterPro" id="IPR051051">
    <property type="entry name" value="E3_ubiq-ligase_TRIM/RNF"/>
</dbReference>
<accession>A0A8H6M3R0</accession>
<evidence type="ECO:0000256" key="6">
    <source>
        <dbReference type="SAM" id="MobiDB-lite"/>
    </source>
</evidence>
<dbReference type="InterPro" id="IPR013083">
    <property type="entry name" value="Znf_RING/FYVE/PHD"/>
</dbReference>
<dbReference type="SMART" id="SM00184">
    <property type="entry name" value="RING"/>
    <property type="match status" value="1"/>
</dbReference>
<evidence type="ECO:0000256" key="1">
    <source>
        <dbReference type="ARBA" id="ARBA00022723"/>
    </source>
</evidence>
<comment type="caution">
    <text evidence="8">The sequence shown here is derived from an EMBL/GenBank/DDBJ whole genome shotgun (WGS) entry which is preliminary data.</text>
</comment>
<evidence type="ECO:0000313" key="9">
    <source>
        <dbReference type="Proteomes" id="UP000521943"/>
    </source>
</evidence>
<evidence type="ECO:0000256" key="5">
    <source>
        <dbReference type="SAM" id="Coils"/>
    </source>
</evidence>
<dbReference type="PANTHER" id="PTHR25465">
    <property type="entry name" value="B-BOX DOMAIN CONTAINING"/>
    <property type="match status" value="1"/>
</dbReference>
<dbReference type="InterPro" id="IPR001841">
    <property type="entry name" value="Znf_RING"/>
</dbReference>
<feature type="domain" description="RING-type" evidence="7">
    <location>
        <begin position="10"/>
        <end position="55"/>
    </location>
</feature>
<reference evidence="8 9" key="1">
    <citation type="submission" date="2020-07" db="EMBL/GenBank/DDBJ databases">
        <title>Comparative genomics of pyrophilous fungi reveals a link between fire events and developmental genes.</title>
        <authorList>
            <consortium name="DOE Joint Genome Institute"/>
            <person name="Steindorff A.S."/>
            <person name="Carver A."/>
            <person name="Calhoun S."/>
            <person name="Stillman K."/>
            <person name="Liu H."/>
            <person name="Lipzen A."/>
            <person name="Pangilinan J."/>
            <person name="Labutti K."/>
            <person name="Bruns T.D."/>
            <person name="Grigoriev I.V."/>
        </authorList>
    </citation>
    <scope>NUCLEOTIDE SEQUENCE [LARGE SCALE GENOMIC DNA]</scope>
    <source>
        <strain evidence="8 9">CBS 144469</strain>
    </source>
</reference>
<evidence type="ECO:0000256" key="4">
    <source>
        <dbReference type="PROSITE-ProRule" id="PRU00175"/>
    </source>
</evidence>